<dbReference type="AlphaFoldDB" id="A0A806KKY4"/>
<dbReference type="Pfam" id="PF13487">
    <property type="entry name" value="HD_5"/>
    <property type="match status" value="1"/>
</dbReference>
<organism evidence="4">
    <name type="scientific">uncultured bacterium contig00048</name>
    <dbReference type="NCBI Taxonomy" id="1181533"/>
    <lineage>
        <taxon>Bacteria</taxon>
        <taxon>environmental samples</taxon>
    </lineage>
</organism>
<keyword evidence="1" id="KW-0812">Transmembrane</keyword>
<proteinExistence type="predicted"/>
<dbReference type="SMART" id="SM00062">
    <property type="entry name" value="PBPb"/>
    <property type="match status" value="1"/>
</dbReference>
<dbReference type="Gene3D" id="3.40.190.10">
    <property type="entry name" value="Periplasmic binding protein-like II"/>
    <property type="match status" value="4"/>
</dbReference>
<dbReference type="PANTHER" id="PTHR45228">
    <property type="entry name" value="CYCLIC DI-GMP PHOSPHODIESTERASE TM_0186-RELATED"/>
    <property type="match status" value="1"/>
</dbReference>
<keyword evidence="1" id="KW-1133">Transmembrane helix</keyword>
<dbReference type="Gene3D" id="1.10.3210.10">
    <property type="entry name" value="Hypothetical protein af1432"/>
    <property type="match status" value="1"/>
</dbReference>
<dbReference type="CDD" id="cd00077">
    <property type="entry name" value="HDc"/>
    <property type="match status" value="1"/>
</dbReference>
<name>A0A806KKY4_9BACT</name>
<feature type="domain" description="HD/PDEase" evidence="3">
    <location>
        <begin position="552"/>
        <end position="702"/>
    </location>
</feature>
<evidence type="ECO:0000259" key="3">
    <source>
        <dbReference type="SMART" id="SM00471"/>
    </source>
</evidence>
<accession>A0A806KKY4</accession>
<keyword evidence="1" id="KW-0472">Membrane</keyword>
<protein>
    <submittedName>
        <fullName evidence="4">Uncharacterized protein</fullName>
    </submittedName>
</protein>
<evidence type="ECO:0000313" key="4">
    <source>
        <dbReference type="EMBL" id="AGS54054.1"/>
    </source>
</evidence>
<dbReference type="Pfam" id="PF00497">
    <property type="entry name" value="SBP_bac_3"/>
    <property type="match status" value="2"/>
</dbReference>
<dbReference type="PANTHER" id="PTHR45228:SF1">
    <property type="entry name" value="CYCLIC DI-GMP PHOSPHODIESTERASE TM_0186"/>
    <property type="match status" value="1"/>
</dbReference>
<feature type="transmembrane region" description="Helical" evidence="1">
    <location>
        <begin position="503"/>
        <end position="525"/>
    </location>
</feature>
<dbReference type="SUPFAM" id="SSF109604">
    <property type="entry name" value="HD-domain/PDEase-like"/>
    <property type="match status" value="1"/>
</dbReference>
<evidence type="ECO:0000256" key="1">
    <source>
        <dbReference type="SAM" id="Phobius"/>
    </source>
</evidence>
<sequence length="739" mass="85411">MAPIYTSFRDVPGVTQEEIEAIEELKKQNASFVYGILFSTESFYDQNGEINGFTALFCDWLSKLFEIPFKPKFYKWDEILSGLETGEIDFTGELTAIDERRKTYIMTNAIAGRSLKYMRIAGSMPIAYIAELRPLRYGFLYGTTTIDDVSKQYENNFEAFLVDNYAEAYNMLKSGKIDAFIDESSGEAAFDIYGDVVAEDLFPLIYGTVSLTTKKQKNEPIISVVQKTLKNGSLQYLTKLYNLGMYEYRKHKLFMSLTEKEKAYMQKNPVVKFVAEHDNYPISFYNAYDKEFQGIFYDVLKEIEMLTGLGFELQNDNNTDWAVILKMLEDGKASMVSELILTPQRKGNFLWSQTTILTDYYALLSKSELRNINMNEILYMRIGLVDGYAQTELFNHWFPDHMYTIVYGNFDQAFAALESGEIDMVMSSQNQLNVQTNFREMPGYKANVVFDYPFESKFGFNKEEDILGSIIDKTLRLIDAKGISNQWIRKTFDYRKKLAQSRLPWLIGAIALLLLVIALVLVMFYRNRKAGRRRVALQNTILETMAELVEYRDHETGGHIERTSKYLKILIDELLLRGLYRDQTLSWNINQMILSAQLHDVGKIAIDDSILNKPGKLTEAEFEKMKKHTTFGYEIIERIQMKSNEKEFLDYAKIFTLYHHEKWNGKGYPHGLKGETIPLAARLMAIIDVYDALISKRPYKEPFTHEEAIKIITEGRGTQFDPVLTDLFLSIAERFRVSG</sequence>
<dbReference type="InterPro" id="IPR003607">
    <property type="entry name" value="HD/PDEase_dom"/>
</dbReference>
<reference evidence="4" key="1">
    <citation type="submission" date="2012-03" db="EMBL/GenBank/DDBJ databases">
        <title>Functional metagenomics reveals considerable lignocellulase gene clusters in the gut microbiome of a wood-feeding higher termite.</title>
        <authorList>
            <person name="Liu N."/>
        </authorList>
    </citation>
    <scope>NUCLEOTIDE SEQUENCE</scope>
</reference>
<dbReference type="EMBL" id="JQ844274">
    <property type="protein sequence ID" value="AGS54054.1"/>
    <property type="molecule type" value="Genomic_DNA"/>
</dbReference>
<evidence type="ECO:0000259" key="2">
    <source>
        <dbReference type="SMART" id="SM00062"/>
    </source>
</evidence>
<dbReference type="SMART" id="SM00471">
    <property type="entry name" value="HDc"/>
    <property type="match status" value="1"/>
</dbReference>
<dbReference type="InterPro" id="IPR001638">
    <property type="entry name" value="Solute-binding_3/MltF_N"/>
</dbReference>
<dbReference type="InterPro" id="IPR052020">
    <property type="entry name" value="Cyclic_di-GMP/3'3'-cGAMP_PDE"/>
</dbReference>
<dbReference type="SUPFAM" id="SSF53850">
    <property type="entry name" value="Periplasmic binding protein-like II"/>
    <property type="match status" value="2"/>
</dbReference>
<feature type="domain" description="Solute-binding protein family 3/N-terminal" evidence="2">
    <location>
        <begin position="270"/>
        <end position="495"/>
    </location>
</feature>